<dbReference type="PANTHER" id="PTHR10695:SF46">
    <property type="entry name" value="BIFUNCTIONAL COENZYME A SYNTHASE-RELATED"/>
    <property type="match status" value="1"/>
</dbReference>
<dbReference type="Pfam" id="PF01121">
    <property type="entry name" value="CoaE"/>
    <property type="match status" value="1"/>
</dbReference>
<dbReference type="Proteomes" id="UP000255297">
    <property type="component" value="Unassembled WGS sequence"/>
</dbReference>
<proteinExistence type="inferred from homology"/>
<dbReference type="SUPFAM" id="SSF52540">
    <property type="entry name" value="P-loop containing nucleoside triphosphate hydrolases"/>
    <property type="match status" value="1"/>
</dbReference>
<dbReference type="UniPathway" id="UPA00241">
    <property type="reaction ID" value="UER00356"/>
</dbReference>
<keyword evidence="5 7" id="KW-0418">Kinase</keyword>
<sequence>MVYCIGLTGDIGSGKSTVAELFSKMGVDIILADKISKEITQKSKPAYRQIRDFFGPAILQPDQELNRSKLREIIFSNPKKREWLEGILHPLIRQEIKSRVDKSTAPYCMIEIPLLITKKAYPYINRVLLVRSSEETKISRLMERDHCSKQQAKSILSTQPEHSIRQENADDIIINDMDISELTNMVKNLHEKYLQESKYLHKGSTN</sequence>
<dbReference type="GO" id="GO:0005524">
    <property type="term" value="F:ATP binding"/>
    <property type="evidence" value="ECO:0007669"/>
    <property type="project" value="UniProtKB-UniRule"/>
</dbReference>
<dbReference type="EMBL" id="UGPB01000001">
    <property type="protein sequence ID" value="STY29374.1"/>
    <property type="molecule type" value="Genomic_DNA"/>
</dbReference>
<dbReference type="GO" id="GO:0015937">
    <property type="term" value="P:coenzyme A biosynthetic process"/>
    <property type="evidence" value="ECO:0007669"/>
    <property type="project" value="UniProtKB-UniRule"/>
</dbReference>
<evidence type="ECO:0000256" key="2">
    <source>
        <dbReference type="ARBA" id="ARBA00022741"/>
    </source>
</evidence>
<dbReference type="NCBIfam" id="TIGR00152">
    <property type="entry name" value="dephospho-CoA kinase"/>
    <property type="match status" value="1"/>
</dbReference>
<keyword evidence="3 5" id="KW-0067">ATP-binding</keyword>
<keyword evidence="5 7" id="KW-0808">Transferase</keyword>
<comment type="similarity">
    <text evidence="1 5">Belongs to the CoaE family.</text>
</comment>
<dbReference type="Gene3D" id="3.40.50.300">
    <property type="entry name" value="P-loop containing nucleotide triphosphate hydrolases"/>
    <property type="match status" value="1"/>
</dbReference>
<dbReference type="AlphaFoldDB" id="A0A378LRI9"/>
<reference evidence="7 8" key="1">
    <citation type="submission" date="2018-06" db="EMBL/GenBank/DDBJ databases">
        <authorList>
            <consortium name="Pathogen Informatics"/>
            <person name="Doyle S."/>
        </authorList>
    </citation>
    <scope>NUCLEOTIDE SEQUENCE [LARGE SCALE GENOMIC DNA]</scope>
    <source>
        <strain evidence="7 8">NCTC11532</strain>
    </source>
</reference>
<protein>
    <recommendedName>
        <fullName evidence="5 6">Dephospho-CoA kinase</fullName>
        <ecNumber evidence="5 6">2.7.1.24</ecNumber>
    </recommendedName>
    <alternativeName>
        <fullName evidence="5">Dephosphocoenzyme A kinase</fullName>
    </alternativeName>
</protein>
<dbReference type="GO" id="GO:0005737">
    <property type="term" value="C:cytoplasm"/>
    <property type="evidence" value="ECO:0007669"/>
    <property type="project" value="UniProtKB-SubCell"/>
</dbReference>
<dbReference type="HAMAP" id="MF_00376">
    <property type="entry name" value="Dephospho_CoA_kinase"/>
    <property type="match status" value="1"/>
</dbReference>
<dbReference type="PROSITE" id="PS51219">
    <property type="entry name" value="DPCK"/>
    <property type="match status" value="1"/>
</dbReference>
<evidence type="ECO:0000313" key="8">
    <source>
        <dbReference type="Proteomes" id="UP000255297"/>
    </source>
</evidence>
<evidence type="ECO:0000256" key="3">
    <source>
        <dbReference type="ARBA" id="ARBA00022840"/>
    </source>
</evidence>
<evidence type="ECO:0000256" key="6">
    <source>
        <dbReference type="NCBIfam" id="TIGR00152"/>
    </source>
</evidence>
<keyword evidence="5" id="KW-0963">Cytoplasm</keyword>
<dbReference type="InterPro" id="IPR027417">
    <property type="entry name" value="P-loop_NTPase"/>
</dbReference>
<dbReference type="STRING" id="1122170.GCA_000701265_00927"/>
<keyword evidence="2 5" id="KW-0547">Nucleotide-binding</keyword>
<comment type="function">
    <text evidence="5">Catalyzes the phosphorylation of the 3'-hydroxyl group of dephosphocoenzyme A to form coenzyme A.</text>
</comment>
<dbReference type="InterPro" id="IPR001977">
    <property type="entry name" value="Depp_CoAkinase"/>
</dbReference>
<dbReference type="PANTHER" id="PTHR10695">
    <property type="entry name" value="DEPHOSPHO-COA KINASE-RELATED"/>
    <property type="match status" value="1"/>
</dbReference>
<dbReference type="EC" id="2.7.1.24" evidence="5 6"/>
<accession>A0A378LRI9</accession>
<dbReference type="OrthoDB" id="9812943at2"/>
<keyword evidence="8" id="KW-1185">Reference proteome</keyword>
<evidence type="ECO:0000256" key="1">
    <source>
        <dbReference type="ARBA" id="ARBA00009018"/>
    </source>
</evidence>
<comment type="pathway">
    <text evidence="5">Cofactor biosynthesis; coenzyme A biosynthesis; CoA from (R)-pantothenate: step 5/5.</text>
</comment>
<comment type="catalytic activity">
    <reaction evidence="5">
        <text>3'-dephospho-CoA + ATP = ADP + CoA + H(+)</text>
        <dbReference type="Rhea" id="RHEA:18245"/>
        <dbReference type="ChEBI" id="CHEBI:15378"/>
        <dbReference type="ChEBI" id="CHEBI:30616"/>
        <dbReference type="ChEBI" id="CHEBI:57287"/>
        <dbReference type="ChEBI" id="CHEBI:57328"/>
        <dbReference type="ChEBI" id="CHEBI:456216"/>
        <dbReference type="EC" id="2.7.1.24"/>
    </reaction>
</comment>
<evidence type="ECO:0000256" key="5">
    <source>
        <dbReference type="HAMAP-Rule" id="MF_00376"/>
    </source>
</evidence>
<dbReference type="RefSeq" id="WP_031565660.1">
    <property type="nucleotide sequence ID" value="NZ_CAAAIS010000003.1"/>
</dbReference>
<dbReference type="CDD" id="cd02022">
    <property type="entry name" value="DPCK"/>
    <property type="match status" value="1"/>
</dbReference>
<keyword evidence="4 5" id="KW-0173">Coenzyme A biosynthesis</keyword>
<dbReference type="GO" id="GO:0004140">
    <property type="term" value="F:dephospho-CoA kinase activity"/>
    <property type="evidence" value="ECO:0007669"/>
    <property type="project" value="UniProtKB-UniRule"/>
</dbReference>
<name>A0A378LRI9_9GAMM</name>
<comment type="subcellular location">
    <subcellularLocation>
        <location evidence="5">Cytoplasm</location>
    </subcellularLocation>
</comment>
<evidence type="ECO:0000256" key="4">
    <source>
        <dbReference type="ARBA" id="ARBA00022993"/>
    </source>
</evidence>
<gene>
    <name evidence="5 7" type="primary">coaE</name>
    <name evidence="7" type="ORF">NCTC11532_01560</name>
</gene>
<evidence type="ECO:0000313" key="7">
    <source>
        <dbReference type="EMBL" id="STY29374.1"/>
    </source>
</evidence>
<feature type="binding site" evidence="5">
    <location>
        <begin position="12"/>
        <end position="17"/>
    </location>
    <ligand>
        <name>ATP</name>
        <dbReference type="ChEBI" id="CHEBI:30616"/>
    </ligand>
</feature>
<organism evidence="7 8">
    <name type="scientific">Legionella wadsworthii</name>
    <dbReference type="NCBI Taxonomy" id="28088"/>
    <lineage>
        <taxon>Bacteria</taxon>
        <taxon>Pseudomonadati</taxon>
        <taxon>Pseudomonadota</taxon>
        <taxon>Gammaproteobacteria</taxon>
        <taxon>Legionellales</taxon>
        <taxon>Legionellaceae</taxon>
        <taxon>Legionella</taxon>
    </lineage>
</organism>